<evidence type="ECO:0008006" key="3">
    <source>
        <dbReference type="Google" id="ProtNLM"/>
    </source>
</evidence>
<dbReference type="Gene3D" id="3.40.630.30">
    <property type="match status" value="1"/>
</dbReference>
<dbReference type="EMBL" id="ABCS01000078">
    <property type="protein sequence ID" value="EDM75874.1"/>
    <property type="molecule type" value="Genomic_DNA"/>
</dbReference>
<gene>
    <name evidence="1" type="ORF">PPSIR1_08167</name>
</gene>
<protein>
    <recommendedName>
        <fullName evidence="3">N-acetyltransferase domain-containing protein</fullName>
    </recommendedName>
</protein>
<sequence>MIALDPRAPCLRRATTTDAEAFVTVKRALPMAAAAEHGATRAGGFLLGCDADGYRAMLEHGRGWVLERPAGADSPEPIWGFGLSFDDPVLRASPLWARREAVDWVPEFELERVASQRVAYIEQLAVLPSPGARRWGVALAARLLDDLIREAGHDHILTTIVLEPIHNRAALPFLRRVGARAVGTLDEDYPEAGRILSQVYLIDGQRYLGWQAEAMRAGAPGLRQLLAAAGLGGRP</sequence>
<dbReference type="RefSeq" id="WP_006974948.1">
    <property type="nucleotide sequence ID" value="NZ_ABCS01000078.1"/>
</dbReference>
<dbReference type="OrthoDB" id="1493107at2"/>
<proteinExistence type="predicted"/>
<evidence type="ECO:0000313" key="1">
    <source>
        <dbReference type="EMBL" id="EDM75874.1"/>
    </source>
</evidence>
<name>A6GE08_9BACT</name>
<accession>A6GE08</accession>
<dbReference type="InterPro" id="IPR016181">
    <property type="entry name" value="Acyl_CoA_acyltransferase"/>
</dbReference>
<keyword evidence="2" id="KW-1185">Reference proteome</keyword>
<dbReference type="AlphaFoldDB" id="A6GE08"/>
<organism evidence="1 2">
    <name type="scientific">Plesiocystis pacifica SIR-1</name>
    <dbReference type="NCBI Taxonomy" id="391625"/>
    <lineage>
        <taxon>Bacteria</taxon>
        <taxon>Pseudomonadati</taxon>
        <taxon>Myxococcota</taxon>
        <taxon>Polyangia</taxon>
        <taxon>Nannocystales</taxon>
        <taxon>Nannocystaceae</taxon>
        <taxon>Plesiocystis</taxon>
    </lineage>
</organism>
<dbReference type="Proteomes" id="UP000005801">
    <property type="component" value="Unassembled WGS sequence"/>
</dbReference>
<reference evidence="1 2" key="1">
    <citation type="submission" date="2007-06" db="EMBL/GenBank/DDBJ databases">
        <authorList>
            <person name="Shimkets L."/>
            <person name="Ferriera S."/>
            <person name="Johnson J."/>
            <person name="Kravitz S."/>
            <person name="Beeson K."/>
            <person name="Sutton G."/>
            <person name="Rogers Y.-H."/>
            <person name="Friedman R."/>
            <person name="Frazier M."/>
            <person name="Venter J.C."/>
        </authorList>
    </citation>
    <scope>NUCLEOTIDE SEQUENCE [LARGE SCALE GENOMIC DNA]</scope>
    <source>
        <strain evidence="1 2">SIR-1</strain>
    </source>
</reference>
<dbReference type="SUPFAM" id="SSF55729">
    <property type="entry name" value="Acyl-CoA N-acyltransferases (Nat)"/>
    <property type="match status" value="1"/>
</dbReference>
<comment type="caution">
    <text evidence="1">The sequence shown here is derived from an EMBL/GenBank/DDBJ whole genome shotgun (WGS) entry which is preliminary data.</text>
</comment>
<evidence type="ECO:0000313" key="2">
    <source>
        <dbReference type="Proteomes" id="UP000005801"/>
    </source>
</evidence>
<dbReference type="eggNOG" id="ENOG50349MP">
    <property type="taxonomic scope" value="Bacteria"/>
</dbReference>
<dbReference type="STRING" id="391625.PPSIR1_08167"/>